<dbReference type="GO" id="GO:0016020">
    <property type="term" value="C:membrane"/>
    <property type="evidence" value="ECO:0007669"/>
    <property type="project" value="UniProtKB-SubCell"/>
</dbReference>
<feature type="compositionally biased region" description="Basic and acidic residues" evidence="6">
    <location>
        <begin position="475"/>
        <end position="492"/>
    </location>
</feature>
<feature type="compositionally biased region" description="Basic and acidic residues" evidence="6">
    <location>
        <begin position="339"/>
        <end position="350"/>
    </location>
</feature>
<feature type="region of interest" description="Disordered" evidence="6">
    <location>
        <begin position="247"/>
        <end position="273"/>
    </location>
</feature>
<proteinExistence type="predicted"/>
<feature type="compositionally biased region" description="Polar residues" evidence="6">
    <location>
        <begin position="357"/>
        <end position="369"/>
    </location>
</feature>
<feature type="coiled-coil region" evidence="5">
    <location>
        <begin position="543"/>
        <end position="577"/>
    </location>
</feature>
<dbReference type="EnsemblPlants" id="Pp3c16_18330V3.5">
    <property type="protein sequence ID" value="Pp3c16_18330V3.5"/>
    <property type="gene ID" value="Pp3c16_18330"/>
</dbReference>
<keyword evidence="9" id="KW-1185">Reference proteome</keyword>
<sequence>MENFAGLVAADSAVNNRLGQISKDSLAESASEDVSVENELGYISPVRNVKDQEQEDRDRDQDLKDKELYEALQCERETLAALYSELEKERNFSATAASEALAMISRLQEEKAAVQLEARQFQRMVLEKAMYDQEAIEALNELLMSREEEKLALEEEIRVCRERLDSVMKEERRQSLKPNAISESPILNRTGKVIVTPRAVKEEQPKCIDKFSTTKSQLYAALIPDAGRGIEAEFEKAQIGVRPKVAGRENGSRIPPANLKSKVGKSDEGEDGKHELTGYVSLKRRWGAQEVSLKTLDQTKEERRIEEKRLSVLEFVRKFEQQQQGARLPVLQSSTKHRSGGDSRSKAHSDDVEEGTDSLSSSKNETPSRVLTRDHSMRRRLFQEDQGDEERVFNVSPEDAEDGGIYDRRRSCVGTNEVVDDEMCKGIDDTEQCSEETLFVHDVYEVQKLGPGTEDADYVRNFSSAEPHPTTPSDRLGKPDLHSFDRGDRDYESEPEPLCFIHPAHLDEDVDDLDKDSPWEDLQGKVRYKNLRVSSSLRGDDTSSGVEEEIENLTNRLKTLEADKYFMKQVIESLKRENGEMKLAQQLREFGRMEQQELWPKRLPMTFQFQISIYMSKRLRHNGIRKGALCGTESPSPTITQRFAWYMFDPCA</sequence>
<evidence type="ECO:0000256" key="4">
    <source>
        <dbReference type="ARBA" id="ARBA00023136"/>
    </source>
</evidence>
<dbReference type="EnsemblPlants" id="Pp3c16_18330V3.7">
    <property type="protein sequence ID" value="Pp3c16_18330V3.7"/>
    <property type="gene ID" value="Pp3c16_18330"/>
</dbReference>
<evidence type="ECO:0000256" key="6">
    <source>
        <dbReference type="SAM" id="MobiDB-lite"/>
    </source>
</evidence>
<dbReference type="InterPro" id="IPR007656">
    <property type="entry name" value="GTD-bd"/>
</dbReference>
<feature type="coiled-coil region" evidence="5">
    <location>
        <begin position="69"/>
        <end position="170"/>
    </location>
</feature>
<evidence type="ECO:0000256" key="1">
    <source>
        <dbReference type="ARBA" id="ARBA00004167"/>
    </source>
</evidence>
<reference evidence="8 9" key="1">
    <citation type="journal article" date="2008" name="Science">
        <title>The Physcomitrella genome reveals evolutionary insights into the conquest of land by plants.</title>
        <authorList>
            <person name="Rensing S."/>
            <person name="Lang D."/>
            <person name="Zimmer A."/>
            <person name="Terry A."/>
            <person name="Salamov A."/>
            <person name="Shapiro H."/>
            <person name="Nishiyama T."/>
            <person name="Perroud P.-F."/>
            <person name="Lindquist E."/>
            <person name="Kamisugi Y."/>
            <person name="Tanahashi T."/>
            <person name="Sakakibara K."/>
            <person name="Fujita T."/>
            <person name="Oishi K."/>
            <person name="Shin-I T."/>
            <person name="Kuroki Y."/>
            <person name="Toyoda A."/>
            <person name="Suzuki Y."/>
            <person name="Hashimoto A."/>
            <person name="Yamaguchi K."/>
            <person name="Sugano A."/>
            <person name="Kohara Y."/>
            <person name="Fujiyama A."/>
            <person name="Anterola A."/>
            <person name="Aoki S."/>
            <person name="Ashton N."/>
            <person name="Barbazuk W.B."/>
            <person name="Barker E."/>
            <person name="Bennetzen J."/>
            <person name="Bezanilla M."/>
            <person name="Blankenship R."/>
            <person name="Cho S.H."/>
            <person name="Dutcher S."/>
            <person name="Estelle M."/>
            <person name="Fawcett J.A."/>
            <person name="Gundlach H."/>
            <person name="Hanada K."/>
            <person name="Heyl A."/>
            <person name="Hicks K.A."/>
            <person name="Hugh J."/>
            <person name="Lohr M."/>
            <person name="Mayer K."/>
            <person name="Melkozernov A."/>
            <person name="Murata T."/>
            <person name="Nelson D."/>
            <person name="Pils B."/>
            <person name="Prigge M."/>
            <person name="Reiss B."/>
            <person name="Renner T."/>
            <person name="Rombauts S."/>
            <person name="Rushton P."/>
            <person name="Sanderfoot A."/>
            <person name="Schween G."/>
            <person name="Shiu S.-H."/>
            <person name="Stueber K."/>
            <person name="Theodoulou F.L."/>
            <person name="Tu H."/>
            <person name="Van de Peer Y."/>
            <person name="Verrier P.J."/>
            <person name="Waters E."/>
            <person name="Wood A."/>
            <person name="Yang L."/>
            <person name="Cove D."/>
            <person name="Cuming A."/>
            <person name="Hasebe M."/>
            <person name="Lucas S."/>
            <person name="Mishler D.B."/>
            <person name="Reski R."/>
            <person name="Grigoriev I."/>
            <person name="Quatrano R.S."/>
            <person name="Boore J.L."/>
        </authorList>
    </citation>
    <scope>NUCLEOTIDE SEQUENCE [LARGE SCALE GENOMIC DNA]</scope>
    <source>
        <strain evidence="8 9">cv. Gransden 2004</strain>
    </source>
</reference>
<evidence type="ECO:0000256" key="2">
    <source>
        <dbReference type="ARBA" id="ARBA00022692"/>
    </source>
</evidence>
<accession>A0A7I4B3Q1</accession>
<protein>
    <recommendedName>
        <fullName evidence="7">GTD-binding domain-containing protein</fullName>
    </recommendedName>
</protein>
<dbReference type="Proteomes" id="UP000006727">
    <property type="component" value="Chromosome 16"/>
</dbReference>
<dbReference type="PROSITE" id="PS51775">
    <property type="entry name" value="GTD_BINDING"/>
    <property type="match status" value="1"/>
</dbReference>
<evidence type="ECO:0000313" key="8">
    <source>
        <dbReference type="EnsemblPlants" id="Pp3c16_18330V3.4"/>
    </source>
</evidence>
<dbReference type="RefSeq" id="XP_024399392.1">
    <property type="nucleotide sequence ID" value="XM_024543624.2"/>
</dbReference>
<dbReference type="AlphaFoldDB" id="A0A7I4B3Q1"/>
<keyword evidence="3" id="KW-1133">Transmembrane helix</keyword>
<evidence type="ECO:0000259" key="7">
    <source>
        <dbReference type="PROSITE" id="PS51775"/>
    </source>
</evidence>
<evidence type="ECO:0000313" key="9">
    <source>
        <dbReference type="Proteomes" id="UP000006727"/>
    </source>
</evidence>
<name>A0A7I4B3Q1_PHYPA</name>
<keyword evidence="5" id="KW-0175">Coiled coil</keyword>
<dbReference type="InterPro" id="IPR039306">
    <property type="entry name" value="MYOB"/>
</dbReference>
<dbReference type="Pfam" id="PF04576">
    <property type="entry name" value="Zein-binding"/>
    <property type="match status" value="1"/>
</dbReference>
<feature type="region of interest" description="Disordered" evidence="6">
    <location>
        <begin position="324"/>
        <end position="403"/>
    </location>
</feature>
<feature type="compositionally biased region" description="Basic and acidic residues" evidence="6">
    <location>
        <begin position="48"/>
        <end position="64"/>
    </location>
</feature>
<organism evidence="8 9">
    <name type="scientific">Physcomitrium patens</name>
    <name type="common">Spreading-leaved earth moss</name>
    <name type="synonym">Physcomitrella patens</name>
    <dbReference type="NCBI Taxonomy" id="3218"/>
    <lineage>
        <taxon>Eukaryota</taxon>
        <taxon>Viridiplantae</taxon>
        <taxon>Streptophyta</taxon>
        <taxon>Embryophyta</taxon>
        <taxon>Bryophyta</taxon>
        <taxon>Bryophytina</taxon>
        <taxon>Bryopsida</taxon>
        <taxon>Funariidae</taxon>
        <taxon>Funariales</taxon>
        <taxon>Funariaceae</taxon>
        <taxon>Physcomitrium</taxon>
    </lineage>
</organism>
<dbReference type="PANTHER" id="PTHR31448:SF3">
    <property type="entry name" value="MYOSIN-BINDING PROTEIN 2"/>
    <property type="match status" value="1"/>
</dbReference>
<gene>
    <name evidence="8" type="primary">LOC112293785</name>
</gene>
<dbReference type="GO" id="GO:0080115">
    <property type="term" value="F:myosin XI tail binding"/>
    <property type="evidence" value="ECO:0007669"/>
    <property type="project" value="UniProtKB-ARBA"/>
</dbReference>
<evidence type="ECO:0000256" key="3">
    <source>
        <dbReference type="ARBA" id="ARBA00022989"/>
    </source>
</evidence>
<dbReference type="Gramene" id="Pp3c16_18330V3.5">
    <property type="protein sequence ID" value="Pp3c16_18330V3.5"/>
    <property type="gene ID" value="Pp3c16_18330"/>
</dbReference>
<dbReference type="PANTHER" id="PTHR31448">
    <property type="entry name" value="MYOSIN-BINDING PROTEIN 2"/>
    <property type="match status" value="1"/>
</dbReference>
<feature type="region of interest" description="Disordered" evidence="6">
    <location>
        <begin position="45"/>
        <end position="64"/>
    </location>
</feature>
<keyword evidence="2" id="KW-0812">Transmembrane</keyword>
<keyword evidence="4" id="KW-0472">Membrane</keyword>
<dbReference type="EnsemblPlants" id="Pp3c16_18330V3.4">
    <property type="protein sequence ID" value="Pp3c16_18330V3.4"/>
    <property type="gene ID" value="Pp3c16_18330"/>
</dbReference>
<dbReference type="GeneID" id="112293785"/>
<feature type="region of interest" description="Disordered" evidence="6">
    <location>
        <begin position="455"/>
        <end position="495"/>
    </location>
</feature>
<dbReference type="EMBL" id="ABEU02000016">
    <property type="status" value="NOT_ANNOTATED_CDS"/>
    <property type="molecule type" value="Genomic_DNA"/>
</dbReference>
<dbReference type="Gramene" id="Pp3c16_18330V3.4">
    <property type="protein sequence ID" value="Pp3c16_18330V3.4"/>
    <property type="gene ID" value="Pp3c16_18330"/>
</dbReference>
<reference evidence="8" key="3">
    <citation type="submission" date="2020-12" db="UniProtKB">
        <authorList>
            <consortium name="EnsemblPlants"/>
        </authorList>
    </citation>
    <scope>IDENTIFICATION</scope>
</reference>
<evidence type="ECO:0000256" key="5">
    <source>
        <dbReference type="SAM" id="Coils"/>
    </source>
</evidence>
<comment type="subcellular location">
    <subcellularLocation>
        <location evidence="1">Membrane</location>
        <topology evidence="1">Single-pass membrane protein</topology>
    </subcellularLocation>
</comment>
<dbReference type="Gramene" id="Pp3c16_18330V3.7">
    <property type="protein sequence ID" value="Pp3c16_18330V3.7"/>
    <property type="gene ID" value="Pp3c16_18330"/>
</dbReference>
<feature type="domain" description="GTD-binding" evidence="7">
    <location>
        <begin position="63"/>
        <end position="161"/>
    </location>
</feature>
<feature type="compositionally biased region" description="Basic and acidic residues" evidence="6">
    <location>
        <begin position="264"/>
        <end position="273"/>
    </location>
</feature>
<reference evidence="8 9" key="2">
    <citation type="journal article" date="2018" name="Plant J.">
        <title>The Physcomitrella patens chromosome-scale assembly reveals moss genome structure and evolution.</title>
        <authorList>
            <person name="Lang D."/>
            <person name="Ullrich K.K."/>
            <person name="Murat F."/>
            <person name="Fuchs J."/>
            <person name="Jenkins J."/>
            <person name="Haas F.B."/>
            <person name="Piednoel M."/>
            <person name="Gundlach H."/>
            <person name="Van Bel M."/>
            <person name="Meyberg R."/>
            <person name="Vives C."/>
            <person name="Morata J."/>
            <person name="Symeonidi A."/>
            <person name="Hiss M."/>
            <person name="Muchero W."/>
            <person name="Kamisugi Y."/>
            <person name="Saleh O."/>
            <person name="Blanc G."/>
            <person name="Decker E.L."/>
            <person name="van Gessel N."/>
            <person name="Grimwood J."/>
            <person name="Hayes R.D."/>
            <person name="Graham S.W."/>
            <person name="Gunter L.E."/>
            <person name="McDaniel S.F."/>
            <person name="Hoernstein S.N.W."/>
            <person name="Larsson A."/>
            <person name="Li F.W."/>
            <person name="Perroud P.F."/>
            <person name="Phillips J."/>
            <person name="Ranjan P."/>
            <person name="Rokshar D.S."/>
            <person name="Rothfels C.J."/>
            <person name="Schneider L."/>
            <person name="Shu S."/>
            <person name="Stevenson D.W."/>
            <person name="Thummler F."/>
            <person name="Tillich M."/>
            <person name="Villarreal Aguilar J.C."/>
            <person name="Widiez T."/>
            <person name="Wong G.K."/>
            <person name="Wymore A."/>
            <person name="Zhang Y."/>
            <person name="Zimmer A.D."/>
            <person name="Quatrano R.S."/>
            <person name="Mayer K.F.X."/>
            <person name="Goodstein D."/>
            <person name="Casacuberta J.M."/>
            <person name="Vandepoele K."/>
            <person name="Reski R."/>
            <person name="Cuming A.C."/>
            <person name="Tuskan G.A."/>
            <person name="Maumus F."/>
            <person name="Salse J."/>
            <person name="Schmutz J."/>
            <person name="Rensing S.A."/>
        </authorList>
    </citation>
    <scope>NUCLEOTIDE SEQUENCE [LARGE SCALE GENOMIC DNA]</scope>
    <source>
        <strain evidence="8 9">cv. Gransden 2004</strain>
    </source>
</reference>